<keyword evidence="9" id="KW-1185">Reference proteome</keyword>
<gene>
    <name evidence="8" type="ORF">B0H66DRAFT_578660</name>
</gene>
<reference evidence="8" key="2">
    <citation type="submission" date="2023-06" db="EMBL/GenBank/DDBJ databases">
        <authorList>
            <consortium name="Lawrence Berkeley National Laboratory"/>
            <person name="Haridas S."/>
            <person name="Hensen N."/>
            <person name="Bonometti L."/>
            <person name="Westerberg I."/>
            <person name="Brannstrom I.O."/>
            <person name="Guillou S."/>
            <person name="Cros-Aarteil S."/>
            <person name="Calhoun S."/>
            <person name="Kuo A."/>
            <person name="Mondo S."/>
            <person name="Pangilinan J."/>
            <person name="Riley R."/>
            <person name="Labutti K."/>
            <person name="Andreopoulos B."/>
            <person name="Lipzen A."/>
            <person name="Chen C."/>
            <person name="Yanf M."/>
            <person name="Daum C."/>
            <person name="Ng V."/>
            <person name="Clum A."/>
            <person name="Steindorff A."/>
            <person name="Ohm R."/>
            <person name="Martin F."/>
            <person name="Silar P."/>
            <person name="Natvig D."/>
            <person name="Lalanne C."/>
            <person name="Gautier V."/>
            <person name="Ament-Velasquez S.L."/>
            <person name="Kruys A."/>
            <person name="Hutchinson M.I."/>
            <person name="Powell A.J."/>
            <person name="Barry K."/>
            <person name="Miller A.N."/>
            <person name="Grigoriev I.V."/>
            <person name="Debuchy R."/>
            <person name="Gladieux P."/>
            <person name="Thoren M.H."/>
            <person name="Johannesson H."/>
        </authorList>
    </citation>
    <scope>NUCLEOTIDE SEQUENCE</scope>
    <source>
        <strain evidence="8">CBS 118394</strain>
    </source>
</reference>
<keyword evidence="6" id="KW-0732">Signal</keyword>
<name>A0AAE0LY21_9PEZI</name>
<comment type="caution">
    <text evidence="8">The sequence shown here is derived from an EMBL/GenBank/DDBJ whole genome shotgun (WGS) entry which is preliminary data.</text>
</comment>
<keyword evidence="4 5" id="KW-0472">Membrane</keyword>
<feature type="transmembrane region" description="Helical" evidence="5">
    <location>
        <begin position="360"/>
        <end position="382"/>
    </location>
</feature>
<evidence type="ECO:0000256" key="2">
    <source>
        <dbReference type="ARBA" id="ARBA00022692"/>
    </source>
</evidence>
<dbReference type="InterPro" id="IPR032805">
    <property type="entry name" value="Wax_synthase_dom"/>
</dbReference>
<protein>
    <submittedName>
        <fullName evidence="8">Membrane bound O-acyl transferase family-domain-containing protein</fullName>
    </submittedName>
</protein>
<comment type="subcellular location">
    <subcellularLocation>
        <location evidence="1">Membrane</location>
        <topology evidence="1">Multi-pass membrane protein</topology>
    </subcellularLocation>
</comment>
<dbReference type="GO" id="GO:0016740">
    <property type="term" value="F:transferase activity"/>
    <property type="evidence" value="ECO:0007669"/>
    <property type="project" value="UniProtKB-KW"/>
</dbReference>
<evidence type="ECO:0000256" key="5">
    <source>
        <dbReference type="SAM" id="Phobius"/>
    </source>
</evidence>
<feature type="transmembrane region" description="Helical" evidence="5">
    <location>
        <begin position="211"/>
        <end position="233"/>
    </location>
</feature>
<keyword evidence="3 5" id="KW-1133">Transmembrane helix</keyword>
<evidence type="ECO:0000256" key="3">
    <source>
        <dbReference type="ARBA" id="ARBA00022989"/>
    </source>
</evidence>
<feature type="chain" id="PRO_5042181256" evidence="6">
    <location>
        <begin position="25"/>
        <end position="388"/>
    </location>
</feature>
<accession>A0AAE0LY21</accession>
<evidence type="ECO:0000259" key="7">
    <source>
        <dbReference type="Pfam" id="PF13813"/>
    </source>
</evidence>
<proteinExistence type="predicted"/>
<reference evidence="8" key="1">
    <citation type="journal article" date="2023" name="Mol. Phylogenet. Evol.">
        <title>Genome-scale phylogeny and comparative genomics of the fungal order Sordariales.</title>
        <authorList>
            <person name="Hensen N."/>
            <person name="Bonometti L."/>
            <person name="Westerberg I."/>
            <person name="Brannstrom I.O."/>
            <person name="Guillou S."/>
            <person name="Cros-Aarteil S."/>
            <person name="Calhoun S."/>
            <person name="Haridas S."/>
            <person name="Kuo A."/>
            <person name="Mondo S."/>
            <person name="Pangilinan J."/>
            <person name="Riley R."/>
            <person name="LaButti K."/>
            <person name="Andreopoulos B."/>
            <person name="Lipzen A."/>
            <person name="Chen C."/>
            <person name="Yan M."/>
            <person name="Daum C."/>
            <person name="Ng V."/>
            <person name="Clum A."/>
            <person name="Steindorff A."/>
            <person name="Ohm R.A."/>
            <person name="Martin F."/>
            <person name="Silar P."/>
            <person name="Natvig D.O."/>
            <person name="Lalanne C."/>
            <person name="Gautier V."/>
            <person name="Ament-Velasquez S.L."/>
            <person name="Kruys A."/>
            <person name="Hutchinson M.I."/>
            <person name="Powell A.J."/>
            <person name="Barry K."/>
            <person name="Miller A.N."/>
            <person name="Grigoriev I.V."/>
            <person name="Debuchy R."/>
            <person name="Gladieux P."/>
            <person name="Hiltunen Thoren M."/>
            <person name="Johannesson H."/>
        </authorList>
    </citation>
    <scope>NUCLEOTIDE SEQUENCE</scope>
    <source>
        <strain evidence="8">CBS 118394</strain>
    </source>
</reference>
<keyword evidence="2 5" id="KW-0812">Transmembrane</keyword>
<feature type="domain" description="Wax synthase" evidence="7">
    <location>
        <begin position="239"/>
        <end position="332"/>
    </location>
</feature>
<evidence type="ECO:0000256" key="1">
    <source>
        <dbReference type="ARBA" id="ARBA00004141"/>
    </source>
</evidence>
<dbReference type="Pfam" id="PF13813">
    <property type="entry name" value="MBOAT_2"/>
    <property type="match status" value="1"/>
</dbReference>
<dbReference type="Proteomes" id="UP001283341">
    <property type="component" value="Unassembled WGS sequence"/>
</dbReference>
<dbReference type="AlphaFoldDB" id="A0AAE0LY21"/>
<evidence type="ECO:0000313" key="8">
    <source>
        <dbReference type="EMBL" id="KAK3311973.1"/>
    </source>
</evidence>
<sequence>MAPWLHVLVPFSLALTSQTLTALAFTYTASDSILRIPISVGVVALTWQFHQTVQDVLTPNQLLMALLTTGMWIQCIKTFDDLSLTRISVEKQEQWTTLNHRRRGFFKGVETTGSRISWALVMLWNARGIGTPWQIDRLPVWAAGWVPSRRHELSRHTRNFVICYFVLDVFAHRPPPDLDRLMAVDNQSLFSRLCCITTEEVIFRFAAVSAFWLNTFCLVIFLNSIFSVLYLLILPVEMVPPIYGKLSDTYTLRNFWGHSRSTWHQTLRRPLTSISNFFIYRVFRLPPSPRSLIAARYLKLFISFGISGAIHQSADLVLGISRNESQAFVYFVTTAAAITFEDGVQYIFSPKVIGQAWRKYVGYIWVCGYMYWMTPACAYPAARVVRPT</sequence>
<dbReference type="EMBL" id="JAUEDM010000010">
    <property type="protein sequence ID" value="KAK3311973.1"/>
    <property type="molecule type" value="Genomic_DNA"/>
</dbReference>
<dbReference type="GO" id="GO:0016020">
    <property type="term" value="C:membrane"/>
    <property type="evidence" value="ECO:0007669"/>
    <property type="project" value="UniProtKB-SubCell"/>
</dbReference>
<evidence type="ECO:0000256" key="6">
    <source>
        <dbReference type="SAM" id="SignalP"/>
    </source>
</evidence>
<evidence type="ECO:0000313" key="9">
    <source>
        <dbReference type="Proteomes" id="UP001283341"/>
    </source>
</evidence>
<organism evidence="8 9">
    <name type="scientific">Apodospora peruviana</name>
    <dbReference type="NCBI Taxonomy" id="516989"/>
    <lineage>
        <taxon>Eukaryota</taxon>
        <taxon>Fungi</taxon>
        <taxon>Dikarya</taxon>
        <taxon>Ascomycota</taxon>
        <taxon>Pezizomycotina</taxon>
        <taxon>Sordariomycetes</taxon>
        <taxon>Sordariomycetidae</taxon>
        <taxon>Sordariales</taxon>
        <taxon>Lasiosphaeriaceae</taxon>
        <taxon>Apodospora</taxon>
    </lineage>
</organism>
<evidence type="ECO:0000256" key="4">
    <source>
        <dbReference type="ARBA" id="ARBA00023136"/>
    </source>
</evidence>
<keyword evidence="8" id="KW-0808">Transferase</keyword>
<feature type="signal peptide" evidence="6">
    <location>
        <begin position="1"/>
        <end position="24"/>
    </location>
</feature>